<keyword evidence="3" id="KW-1185">Reference proteome</keyword>
<dbReference type="Proteomes" id="UP001054837">
    <property type="component" value="Unassembled WGS sequence"/>
</dbReference>
<name>A0AAV4XBJ3_9ARAC</name>
<gene>
    <name evidence="2" type="ORF">CDAR_444131</name>
</gene>
<evidence type="ECO:0000313" key="2">
    <source>
        <dbReference type="EMBL" id="GIY91159.1"/>
    </source>
</evidence>
<accession>A0AAV4XBJ3</accession>
<sequence>MYKNPESKCPRITSEIPAAISNFHEGREENGDEGEISRFTDSSGEPGSPEIAGGFHSPSPHFIFHCLLFSVFSFLSPLRTPSITPKKKKKERNRSRFVVLYCERSTPFGCHLFLLTSPPVRFFLPRRSQNRIAQAFTAFPIDIIHIPFRGNLYDSSLSLPGDVWSTQTVFKRSSCGTDRPVRPRDGWTRREDVNRPSLPLMTSCGYWAVTLKMKGPVVLALGTE</sequence>
<evidence type="ECO:0000313" key="3">
    <source>
        <dbReference type="Proteomes" id="UP001054837"/>
    </source>
</evidence>
<dbReference type="EMBL" id="BPLQ01015729">
    <property type="protein sequence ID" value="GIY91159.1"/>
    <property type="molecule type" value="Genomic_DNA"/>
</dbReference>
<reference evidence="2 3" key="1">
    <citation type="submission" date="2021-06" db="EMBL/GenBank/DDBJ databases">
        <title>Caerostris darwini draft genome.</title>
        <authorList>
            <person name="Kono N."/>
            <person name="Arakawa K."/>
        </authorList>
    </citation>
    <scope>NUCLEOTIDE SEQUENCE [LARGE SCALE GENOMIC DNA]</scope>
</reference>
<dbReference type="AlphaFoldDB" id="A0AAV4XBJ3"/>
<evidence type="ECO:0000256" key="1">
    <source>
        <dbReference type="SAM" id="MobiDB-lite"/>
    </source>
</evidence>
<protein>
    <submittedName>
        <fullName evidence="2">Uncharacterized protein</fullName>
    </submittedName>
</protein>
<organism evidence="2 3">
    <name type="scientific">Caerostris darwini</name>
    <dbReference type="NCBI Taxonomy" id="1538125"/>
    <lineage>
        <taxon>Eukaryota</taxon>
        <taxon>Metazoa</taxon>
        <taxon>Ecdysozoa</taxon>
        <taxon>Arthropoda</taxon>
        <taxon>Chelicerata</taxon>
        <taxon>Arachnida</taxon>
        <taxon>Araneae</taxon>
        <taxon>Araneomorphae</taxon>
        <taxon>Entelegynae</taxon>
        <taxon>Araneoidea</taxon>
        <taxon>Araneidae</taxon>
        <taxon>Caerostris</taxon>
    </lineage>
</organism>
<comment type="caution">
    <text evidence="2">The sequence shown here is derived from an EMBL/GenBank/DDBJ whole genome shotgun (WGS) entry which is preliminary data.</text>
</comment>
<feature type="region of interest" description="Disordered" evidence="1">
    <location>
        <begin position="25"/>
        <end position="51"/>
    </location>
</feature>
<proteinExistence type="predicted"/>